<accession>A0ABD3S0I0</accession>
<dbReference type="Proteomes" id="UP001634393">
    <property type="component" value="Unassembled WGS sequence"/>
</dbReference>
<protein>
    <submittedName>
        <fullName evidence="2">Uncharacterized protein</fullName>
    </submittedName>
</protein>
<keyword evidence="3" id="KW-1185">Reference proteome</keyword>
<feature type="region of interest" description="Disordered" evidence="1">
    <location>
        <begin position="210"/>
        <end position="232"/>
    </location>
</feature>
<feature type="compositionally biased region" description="Polar residues" evidence="1">
    <location>
        <begin position="1"/>
        <end position="25"/>
    </location>
</feature>
<comment type="caution">
    <text evidence="2">The sequence shown here is derived from an EMBL/GenBank/DDBJ whole genome shotgun (WGS) entry which is preliminary data.</text>
</comment>
<sequence length="416" mass="46991">MSRSSNLELTPTDSQVLGSLDSVSLPSEPPDIRNWFSSYVYESPELNMLDGLQNLDGSAETLNKAENKAKSGKCRNLVKIDDALVSGDKGLLDEIVECNESDKFEHSKPTVMVSRLSESLSQCSEPPDIKNWFSSYVYESPPLDTTDGFTISDYKEREYDSVYNSQMSCRENEKDLNNFINVGENIDLRSQSRISAAVLKCTNLVKDTDNQSISKDDHNVDLNPGSSLPSQWSSESVSEQMLPGQIMQNQNHCSVEMFKIINTGCEDYNTKLLNLDNDTANLDGKFLNKSIEEKDRSISSLEKKDLDEHVFKGIGKENELLEDGFVSTRKKSKQTNTENRRRPLGGQSESIRSRAKYESNYEKNAKITRRVLSDATNLHLPNIPETTGKWRCPQKGKPDLGPPLKQLRLEQWIRRV</sequence>
<reference evidence="2 3" key="1">
    <citation type="submission" date="2024-12" db="EMBL/GenBank/DDBJ databases">
        <title>The unique morphological basis and parallel evolutionary history of personate flowers in Penstemon.</title>
        <authorList>
            <person name="Depatie T.H."/>
            <person name="Wessinger C.A."/>
        </authorList>
    </citation>
    <scope>NUCLEOTIDE SEQUENCE [LARGE SCALE GENOMIC DNA]</scope>
    <source>
        <strain evidence="2">WTNN_2</strain>
        <tissue evidence="2">Leaf</tissue>
    </source>
</reference>
<dbReference type="EMBL" id="JBJXBP010000007">
    <property type="protein sequence ID" value="KAL3817988.1"/>
    <property type="molecule type" value="Genomic_DNA"/>
</dbReference>
<evidence type="ECO:0000256" key="1">
    <source>
        <dbReference type="SAM" id="MobiDB-lite"/>
    </source>
</evidence>
<feature type="region of interest" description="Disordered" evidence="1">
    <location>
        <begin position="325"/>
        <end position="357"/>
    </location>
</feature>
<name>A0ABD3S0I0_9LAMI</name>
<organism evidence="2 3">
    <name type="scientific">Penstemon smallii</name>
    <dbReference type="NCBI Taxonomy" id="265156"/>
    <lineage>
        <taxon>Eukaryota</taxon>
        <taxon>Viridiplantae</taxon>
        <taxon>Streptophyta</taxon>
        <taxon>Embryophyta</taxon>
        <taxon>Tracheophyta</taxon>
        <taxon>Spermatophyta</taxon>
        <taxon>Magnoliopsida</taxon>
        <taxon>eudicotyledons</taxon>
        <taxon>Gunneridae</taxon>
        <taxon>Pentapetalae</taxon>
        <taxon>asterids</taxon>
        <taxon>lamiids</taxon>
        <taxon>Lamiales</taxon>
        <taxon>Plantaginaceae</taxon>
        <taxon>Cheloneae</taxon>
        <taxon>Penstemon</taxon>
    </lineage>
</organism>
<dbReference type="PANTHER" id="PTHR36368">
    <property type="entry name" value="ATP-DEPENDENT CASEINOLYTIC PROTEASE/CROTONASE FAMILY PROTEIN"/>
    <property type="match status" value="1"/>
</dbReference>
<evidence type="ECO:0000313" key="3">
    <source>
        <dbReference type="Proteomes" id="UP001634393"/>
    </source>
</evidence>
<dbReference type="PANTHER" id="PTHR36368:SF1">
    <property type="entry name" value="ATP-DEPENDENT CASEINOLYTIC PROTEASE_CROTONASE FAMILY PROTEIN"/>
    <property type="match status" value="1"/>
</dbReference>
<feature type="region of interest" description="Disordered" evidence="1">
    <location>
        <begin position="1"/>
        <end position="29"/>
    </location>
</feature>
<proteinExistence type="predicted"/>
<evidence type="ECO:0000313" key="2">
    <source>
        <dbReference type="EMBL" id="KAL3817988.1"/>
    </source>
</evidence>
<feature type="compositionally biased region" description="Basic and acidic residues" evidence="1">
    <location>
        <begin position="210"/>
        <end position="220"/>
    </location>
</feature>
<dbReference type="AlphaFoldDB" id="A0ABD3S0I0"/>
<gene>
    <name evidence="2" type="ORF">ACJIZ3_003893</name>
</gene>